<reference evidence="6" key="1">
    <citation type="journal article" date="2017" name="Biotechnol. Biofuels">
        <title>Evaluation of environmental bacterial communities as a factor affecting the growth of duckweed Lemna minor.</title>
        <authorList>
            <person name="Ishizawa H."/>
            <person name="Kuroda M."/>
            <person name="Morikawa M."/>
            <person name="Ike M."/>
        </authorList>
    </citation>
    <scope>NUCLEOTIDE SEQUENCE [LARGE SCALE GENOMIC DNA]</scope>
    <source>
        <strain evidence="6">H3</strain>
    </source>
</reference>
<dbReference type="EMBL" id="AP018823">
    <property type="protein sequence ID" value="BBF84757.1"/>
    <property type="molecule type" value="Genomic_DNA"/>
</dbReference>
<reference evidence="6" key="3">
    <citation type="journal article" date="2017" name="Plant Physiol. Biochem.">
        <title>Differential oxidative and antioxidative response of duckweed Lemna minor toward plant growth promoting/inhibiting bacteria.</title>
        <authorList>
            <person name="Ishizawa H."/>
            <person name="Kuroda M."/>
            <person name="Morikawa M."/>
            <person name="Ike M."/>
        </authorList>
    </citation>
    <scope>NUCLEOTIDE SEQUENCE [LARGE SCALE GENOMIC DNA]</scope>
    <source>
        <strain evidence="6">H3</strain>
    </source>
</reference>
<dbReference type="GO" id="GO:0006396">
    <property type="term" value="P:RNA processing"/>
    <property type="evidence" value="ECO:0007669"/>
    <property type="project" value="InterPro"/>
</dbReference>
<accession>A0A3G9GGI6</accession>
<feature type="domain" description="RNA 2-O ribose methyltransferase substrate binding" evidence="4">
    <location>
        <begin position="36"/>
        <end position="111"/>
    </location>
</feature>
<keyword evidence="3" id="KW-0808">Transferase</keyword>
<dbReference type="SMART" id="SM00967">
    <property type="entry name" value="SpoU_sub_bind"/>
    <property type="match status" value="1"/>
</dbReference>
<name>A0A3G9GGI6_9NEIS</name>
<dbReference type="Gene3D" id="3.30.1330.30">
    <property type="match status" value="1"/>
</dbReference>
<dbReference type="Pfam" id="PF22435">
    <property type="entry name" value="MRM3-like_sub_bind"/>
    <property type="match status" value="1"/>
</dbReference>
<dbReference type="InterPro" id="IPR051259">
    <property type="entry name" value="rRNA_Methyltransferase"/>
</dbReference>
<comment type="similarity">
    <text evidence="1">Belongs to the class IV-like SAM-binding methyltransferase superfamily. RNA methyltransferase TrmH family.</text>
</comment>
<sequence length="267" mass="28664">MLYTVKTISSPHNEEIKQLARLVQNSRERRKQGLMVLEGIHLAEACLATPQPPHRLYLNEAASQHAEVQALLARLPASVTLIMLPESIMAKVSALTTPPELLALCERPQPPLPAADASRVVLEDIQDPGNLGTILRCAAASGVRDVLLSKGCVDVYSPKVLRAGMGAHFVLHIHEQVDLQAALADFTGRTLVTYLEGSCSLYSQDLTGPVALVFGNEGAGVSQDLLALADARVRIPMPGHAESLNVAMAATVCLFERVRQLEARAAC</sequence>
<keyword evidence="6" id="KW-1185">Reference proteome</keyword>
<dbReference type="PANTHER" id="PTHR43191:SF2">
    <property type="entry name" value="RRNA METHYLTRANSFERASE 3, MITOCHONDRIAL"/>
    <property type="match status" value="1"/>
</dbReference>
<keyword evidence="2 5" id="KW-0489">Methyltransferase</keyword>
<dbReference type="InterPro" id="IPR029028">
    <property type="entry name" value="Alpha/beta_knot_MTases"/>
</dbReference>
<dbReference type="Gene3D" id="3.40.1280.10">
    <property type="match status" value="1"/>
</dbReference>
<evidence type="ECO:0000256" key="2">
    <source>
        <dbReference type="ARBA" id="ARBA00022603"/>
    </source>
</evidence>
<dbReference type="STRING" id="332411.VI06_20115"/>
<dbReference type="PANTHER" id="PTHR43191">
    <property type="entry name" value="RRNA METHYLTRANSFERASE 3"/>
    <property type="match status" value="1"/>
</dbReference>
<gene>
    <name evidence="5" type="ORF">DLM_1132</name>
</gene>
<dbReference type="InterPro" id="IPR053888">
    <property type="entry name" value="MRM3-like_sub_bind"/>
</dbReference>
<dbReference type="InterPro" id="IPR001537">
    <property type="entry name" value="SpoU_MeTrfase"/>
</dbReference>
<protein>
    <submittedName>
        <fullName evidence="5">rRNA methylase</fullName>
    </submittedName>
</protein>
<dbReference type="InterPro" id="IPR029064">
    <property type="entry name" value="Ribosomal_eL30-like_sf"/>
</dbReference>
<dbReference type="CDD" id="cd18095">
    <property type="entry name" value="SpoU-like_rRNA-MTase"/>
    <property type="match status" value="1"/>
</dbReference>
<evidence type="ECO:0000259" key="4">
    <source>
        <dbReference type="SMART" id="SM00967"/>
    </source>
</evidence>
<dbReference type="RefSeq" id="WP_089085355.1">
    <property type="nucleotide sequence ID" value="NZ_AP018823.1"/>
</dbReference>
<dbReference type="OrthoDB" id="9794400at2"/>
<dbReference type="KEGG" id="amah:DLM_1132"/>
<proteinExistence type="inferred from homology"/>
<dbReference type="Pfam" id="PF00588">
    <property type="entry name" value="SpoU_methylase"/>
    <property type="match status" value="1"/>
</dbReference>
<dbReference type="InterPro" id="IPR013123">
    <property type="entry name" value="SpoU_subst-bd"/>
</dbReference>
<dbReference type="GO" id="GO:0005737">
    <property type="term" value="C:cytoplasm"/>
    <property type="evidence" value="ECO:0007669"/>
    <property type="project" value="UniProtKB-ARBA"/>
</dbReference>
<evidence type="ECO:0000313" key="5">
    <source>
        <dbReference type="EMBL" id="BBF84757.1"/>
    </source>
</evidence>
<dbReference type="GO" id="GO:0003723">
    <property type="term" value="F:RNA binding"/>
    <property type="evidence" value="ECO:0007669"/>
    <property type="project" value="InterPro"/>
</dbReference>
<organism evidence="5 6">
    <name type="scientific">Aquitalea magnusonii</name>
    <dbReference type="NCBI Taxonomy" id="332411"/>
    <lineage>
        <taxon>Bacteria</taxon>
        <taxon>Pseudomonadati</taxon>
        <taxon>Pseudomonadota</taxon>
        <taxon>Betaproteobacteria</taxon>
        <taxon>Neisseriales</taxon>
        <taxon>Chromobacteriaceae</taxon>
        <taxon>Aquitalea</taxon>
    </lineage>
</organism>
<reference evidence="5 6" key="2">
    <citation type="journal article" date="2017" name="Genome Announc.">
        <title>Draft genome sequence of Aquitalea magnusonii strain H3, a plant growth-promoting bacterium of duckweed Lemna minor.</title>
        <authorList>
            <person name="Ishizawa H."/>
            <person name="Kuroda M."/>
            <person name="Ike M."/>
        </authorList>
    </citation>
    <scope>NUCLEOTIDE SEQUENCE [LARGE SCALE GENOMIC DNA]</scope>
    <source>
        <strain evidence="5 6">H3</strain>
    </source>
</reference>
<dbReference type="SUPFAM" id="SSF55315">
    <property type="entry name" value="L30e-like"/>
    <property type="match status" value="1"/>
</dbReference>
<dbReference type="Proteomes" id="UP000198290">
    <property type="component" value="Chromosome"/>
</dbReference>
<dbReference type="GO" id="GO:0032259">
    <property type="term" value="P:methylation"/>
    <property type="evidence" value="ECO:0007669"/>
    <property type="project" value="UniProtKB-KW"/>
</dbReference>
<evidence type="ECO:0000256" key="1">
    <source>
        <dbReference type="ARBA" id="ARBA00007228"/>
    </source>
</evidence>
<dbReference type="InterPro" id="IPR029026">
    <property type="entry name" value="tRNA_m1G_MTases_N"/>
</dbReference>
<dbReference type="SUPFAM" id="SSF75217">
    <property type="entry name" value="alpha/beta knot"/>
    <property type="match status" value="1"/>
</dbReference>
<dbReference type="GO" id="GO:0008173">
    <property type="term" value="F:RNA methyltransferase activity"/>
    <property type="evidence" value="ECO:0007669"/>
    <property type="project" value="InterPro"/>
</dbReference>
<dbReference type="AlphaFoldDB" id="A0A3G9GGI6"/>
<evidence type="ECO:0000313" key="6">
    <source>
        <dbReference type="Proteomes" id="UP000198290"/>
    </source>
</evidence>
<evidence type="ECO:0000256" key="3">
    <source>
        <dbReference type="ARBA" id="ARBA00022679"/>
    </source>
</evidence>